<evidence type="ECO:0000313" key="2">
    <source>
        <dbReference type="EMBL" id="TNN23411.1"/>
    </source>
</evidence>
<gene>
    <name evidence="2" type="ORF">EYF80_066469</name>
</gene>
<dbReference type="Proteomes" id="UP000314294">
    <property type="component" value="Unassembled WGS sequence"/>
</dbReference>
<reference evidence="2 3" key="1">
    <citation type="submission" date="2019-03" db="EMBL/GenBank/DDBJ databases">
        <title>First draft genome of Liparis tanakae, snailfish: a comprehensive survey of snailfish specific genes.</title>
        <authorList>
            <person name="Kim W."/>
            <person name="Song I."/>
            <person name="Jeong J.-H."/>
            <person name="Kim D."/>
            <person name="Kim S."/>
            <person name="Ryu S."/>
            <person name="Song J.Y."/>
            <person name="Lee S.K."/>
        </authorList>
    </citation>
    <scope>NUCLEOTIDE SEQUENCE [LARGE SCALE GENOMIC DNA]</scope>
    <source>
        <tissue evidence="2">Muscle</tissue>
    </source>
</reference>
<feature type="region of interest" description="Disordered" evidence="1">
    <location>
        <begin position="50"/>
        <end position="75"/>
    </location>
</feature>
<comment type="caution">
    <text evidence="2">The sequence shown here is derived from an EMBL/GenBank/DDBJ whole genome shotgun (WGS) entry which is preliminary data.</text>
</comment>
<sequence length="75" mass="7955">MNAFPPAAGIIIHDEFASNQANAPGALDNPRRDIDRDDLMAAGGQTFRGRTAASFLAEETESGAGKKKGEKKKSH</sequence>
<feature type="compositionally biased region" description="Basic residues" evidence="1">
    <location>
        <begin position="65"/>
        <end position="75"/>
    </location>
</feature>
<proteinExistence type="predicted"/>
<accession>A0A4Z2E3W2</accession>
<name>A0A4Z2E3W2_9TELE</name>
<organism evidence="2 3">
    <name type="scientific">Liparis tanakae</name>
    <name type="common">Tanaka's snailfish</name>
    <dbReference type="NCBI Taxonomy" id="230148"/>
    <lineage>
        <taxon>Eukaryota</taxon>
        <taxon>Metazoa</taxon>
        <taxon>Chordata</taxon>
        <taxon>Craniata</taxon>
        <taxon>Vertebrata</taxon>
        <taxon>Euteleostomi</taxon>
        <taxon>Actinopterygii</taxon>
        <taxon>Neopterygii</taxon>
        <taxon>Teleostei</taxon>
        <taxon>Neoteleostei</taxon>
        <taxon>Acanthomorphata</taxon>
        <taxon>Eupercaria</taxon>
        <taxon>Perciformes</taxon>
        <taxon>Cottioidei</taxon>
        <taxon>Cottales</taxon>
        <taxon>Liparidae</taxon>
        <taxon>Liparis</taxon>
    </lineage>
</organism>
<evidence type="ECO:0000256" key="1">
    <source>
        <dbReference type="SAM" id="MobiDB-lite"/>
    </source>
</evidence>
<keyword evidence="3" id="KW-1185">Reference proteome</keyword>
<evidence type="ECO:0000313" key="3">
    <source>
        <dbReference type="Proteomes" id="UP000314294"/>
    </source>
</evidence>
<dbReference type="AlphaFoldDB" id="A0A4Z2E3W2"/>
<protein>
    <submittedName>
        <fullName evidence="2">Uncharacterized protein</fullName>
    </submittedName>
</protein>
<dbReference type="EMBL" id="SRLO01018583">
    <property type="protein sequence ID" value="TNN23411.1"/>
    <property type="molecule type" value="Genomic_DNA"/>
</dbReference>